<gene>
    <name evidence="5" type="ORF">HK100_012028</name>
</gene>
<dbReference type="GO" id="GO:0030248">
    <property type="term" value="F:cellulose binding"/>
    <property type="evidence" value="ECO:0007669"/>
    <property type="project" value="InterPro"/>
</dbReference>
<dbReference type="InterPro" id="IPR036908">
    <property type="entry name" value="RlpA-like_sf"/>
</dbReference>
<dbReference type="Gene3D" id="2.60.40.760">
    <property type="entry name" value="Expansin, cellulose-binding-like domain"/>
    <property type="match status" value="1"/>
</dbReference>
<proteinExistence type="predicted"/>
<organism evidence="5 6">
    <name type="scientific">Physocladia obscura</name>
    <dbReference type="NCBI Taxonomy" id="109957"/>
    <lineage>
        <taxon>Eukaryota</taxon>
        <taxon>Fungi</taxon>
        <taxon>Fungi incertae sedis</taxon>
        <taxon>Chytridiomycota</taxon>
        <taxon>Chytridiomycota incertae sedis</taxon>
        <taxon>Chytridiomycetes</taxon>
        <taxon>Chytridiales</taxon>
        <taxon>Chytriomycetaceae</taxon>
        <taxon>Physocladia</taxon>
    </lineage>
</organism>
<feature type="domain" description="Expansin-like EG45" evidence="2">
    <location>
        <begin position="252"/>
        <end position="436"/>
    </location>
</feature>
<dbReference type="PROSITE" id="PS50843">
    <property type="entry name" value="EXPANSIN_CBD"/>
    <property type="match status" value="1"/>
</dbReference>
<dbReference type="GO" id="GO:0005975">
    <property type="term" value="P:carbohydrate metabolic process"/>
    <property type="evidence" value="ECO:0007669"/>
    <property type="project" value="InterPro"/>
</dbReference>
<dbReference type="EMBL" id="JADGJH010000815">
    <property type="protein sequence ID" value="KAJ3122356.1"/>
    <property type="molecule type" value="Genomic_DNA"/>
</dbReference>
<evidence type="ECO:0000256" key="1">
    <source>
        <dbReference type="ARBA" id="ARBA00022729"/>
    </source>
</evidence>
<dbReference type="InterPro" id="IPR007117">
    <property type="entry name" value="Expansin_CBD"/>
</dbReference>
<dbReference type="SUPFAM" id="SSF49590">
    <property type="entry name" value="PHL pollen allergen"/>
    <property type="match status" value="1"/>
</dbReference>
<dbReference type="Gene3D" id="2.40.40.10">
    <property type="entry name" value="RlpA-like domain"/>
    <property type="match status" value="1"/>
</dbReference>
<dbReference type="SUPFAM" id="SSF57180">
    <property type="entry name" value="Cellulose-binding domain"/>
    <property type="match status" value="1"/>
</dbReference>
<dbReference type="InterPro" id="IPR051477">
    <property type="entry name" value="Expansin_CellWall"/>
</dbReference>
<evidence type="ECO:0000313" key="5">
    <source>
        <dbReference type="EMBL" id="KAJ3122356.1"/>
    </source>
</evidence>
<evidence type="ECO:0000259" key="3">
    <source>
        <dbReference type="PROSITE" id="PS50843"/>
    </source>
</evidence>
<name>A0AAD5T3A6_9FUNG</name>
<feature type="domain" description="CBM1" evidence="4">
    <location>
        <begin position="94"/>
        <end position="130"/>
    </location>
</feature>
<dbReference type="GO" id="GO:0005576">
    <property type="term" value="C:extracellular region"/>
    <property type="evidence" value="ECO:0007669"/>
    <property type="project" value="InterPro"/>
</dbReference>
<dbReference type="InterPro" id="IPR036749">
    <property type="entry name" value="Expansin_CBD_sf"/>
</dbReference>
<keyword evidence="1" id="KW-0732">Signal</keyword>
<keyword evidence="6" id="KW-1185">Reference proteome</keyword>
<dbReference type="SUPFAM" id="SSF50685">
    <property type="entry name" value="Barwin-like endoglucanases"/>
    <property type="match status" value="1"/>
</dbReference>
<evidence type="ECO:0008006" key="7">
    <source>
        <dbReference type="Google" id="ProtNLM"/>
    </source>
</evidence>
<protein>
    <recommendedName>
        <fullName evidence="7">Swollenin</fullName>
    </recommendedName>
</protein>
<dbReference type="SMART" id="SM00236">
    <property type="entry name" value="fCBD"/>
    <property type="match status" value="1"/>
</dbReference>
<evidence type="ECO:0000259" key="2">
    <source>
        <dbReference type="PROSITE" id="PS50842"/>
    </source>
</evidence>
<evidence type="ECO:0000259" key="4">
    <source>
        <dbReference type="PROSITE" id="PS51164"/>
    </source>
</evidence>
<dbReference type="Proteomes" id="UP001211907">
    <property type="component" value="Unassembled WGS sequence"/>
</dbReference>
<evidence type="ECO:0000313" key="6">
    <source>
        <dbReference type="Proteomes" id="UP001211907"/>
    </source>
</evidence>
<dbReference type="InterPro" id="IPR035971">
    <property type="entry name" value="CBD_sf"/>
</dbReference>
<dbReference type="PROSITE" id="PS51164">
    <property type="entry name" value="CBM1_2"/>
    <property type="match status" value="1"/>
</dbReference>
<reference evidence="5" key="1">
    <citation type="submission" date="2020-05" db="EMBL/GenBank/DDBJ databases">
        <title>Phylogenomic resolution of chytrid fungi.</title>
        <authorList>
            <person name="Stajich J.E."/>
            <person name="Amses K."/>
            <person name="Simmons R."/>
            <person name="Seto K."/>
            <person name="Myers J."/>
            <person name="Bonds A."/>
            <person name="Quandt C.A."/>
            <person name="Barry K."/>
            <person name="Liu P."/>
            <person name="Grigoriev I."/>
            <person name="Longcore J.E."/>
            <person name="James T.Y."/>
        </authorList>
    </citation>
    <scope>NUCLEOTIDE SEQUENCE</scope>
    <source>
        <strain evidence="5">JEL0513</strain>
    </source>
</reference>
<dbReference type="PROSITE" id="PS50842">
    <property type="entry name" value="EXPANSIN_EG45"/>
    <property type="match status" value="1"/>
</dbReference>
<dbReference type="AlphaFoldDB" id="A0AAD5T3A6"/>
<dbReference type="Pfam" id="PF01357">
    <property type="entry name" value="Expansin_C"/>
    <property type="match status" value="1"/>
</dbReference>
<accession>A0AAD5T3A6</accession>
<dbReference type="Pfam" id="PF00734">
    <property type="entry name" value="CBM_1"/>
    <property type="match status" value="1"/>
</dbReference>
<sequence>TGSSATTTTKSTASTATTTATTTTATTKTAATTTTATTTTTTPTTKTSTATSTKTVASTTTATTPSTTTASTPSTTTITTAGITLTSSTATPTNCAALYAQCGGSGWTGATCCVSGSYCNVTNISYSQCILGTAPTGTSATTAAVGTLSGIISSTTTFGASTRTQDSYPTPTSTPCAAGNWVLEDNVCVPQYCSNDNTSADCSGCGGSGNALCVSPPSETGKSGDIYDIVNSVSNNESFHYSRSTHFGLTYGGACGFGLYGLCSNQVNLTASGLESVCGPFCTAYPQLCADPSNTSLRGNFAAPNGNYYTQFKANLGGSSLDNYLSCGECYELIQTKPDGTDYAVNETGYTVPITLEIVDSCPCDANSKWCCGPGYDHCGEVSDFKYGCPLPNGSIHLDLSDFAMARLQTGNPNGGLVAGVIPTRYKRIPCPKPGNVYMWLRSGGGPYYFAMSIVNVAGIGALANVEISPDNGLTWISMLHDPNYTEARPQERYGSWTIPQGSGPFNPPIAMRVTSATGEQYINANAITSFAVPANLDPNFYYIDLGFQFTK</sequence>
<comment type="caution">
    <text evidence="5">The sequence shown here is derived from an EMBL/GenBank/DDBJ whole genome shotgun (WGS) entry which is preliminary data.</text>
</comment>
<dbReference type="PANTHER" id="PTHR31836:SF28">
    <property type="entry name" value="SRCR DOMAIN-CONTAINING PROTEIN-RELATED"/>
    <property type="match status" value="1"/>
</dbReference>
<dbReference type="InterPro" id="IPR000254">
    <property type="entry name" value="CBD"/>
</dbReference>
<feature type="domain" description="Expansin-like CBD" evidence="3">
    <location>
        <begin position="448"/>
        <end position="545"/>
    </location>
</feature>
<feature type="non-terminal residue" evidence="5">
    <location>
        <position position="1"/>
    </location>
</feature>
<dbReference type="PANTHER" id="PTHR31836">
    <property type="match status" value="1"/>
</dbReference>
<dbReference type="InterPro" id="IPR007112">
    <property type="entry name" value="Expansin/allergen_DPBB_dom"/>
</dbReference>